<protein>
    <submittedName>
        <fullName evidence="2">Uncharacterized protein</fullName>
    </submittedName>
</protein>
<gene>
    <name evidence="2" type="ORF">IAR55_003204</name>
</gene>
<feature type="compositionally biased region" description="Pro residues" evidence="1">
    <location>
        <begin position="108"/>
        <end position="120"/>
    </location>
</feature>
<feature type="compositionally biased region" description="Low complexity" evidence="1">
    <location>
        <begin position="1303"/>
        <end position="1316"/>
    </location>
</feature>
<feature type="compositionally biased region" description="Low complexity" evidence="1">
    <location>
        <begin position="40"/>
        <end position="53"/>
    </location>
</feature>
<evidence type="ECO:0000256" key="1">
    <source>
        <dbReference type="SAM" id="MobiDB-lite"/>
    </source>
</evidence>
<feature type="compositionally biased region" description="Basic and acidic residues" evidence="1">
    <location>
        <begin position="1193"/>
        <end position="1218"/>
    </location>
</feature>
<feature type="compositionally biased region" description="Low complexity" evidence="1">
    <location>
        <begin position="1277"/>
        <end position="1293"/>
    </location>
</feature>
<feature type="compositionally biased region" description="Polar residues" evidence="1">
    <location>
        <begin position="62"/>
        <end position="72"/>
    </location>
</feature>
<feature type="region of interest" description="Disordered" evidence="1">
    <location>
        <begin position="1435"/>
        <end position="1456"/>
    </location>
</feature>
<sequence>MANPEQQKRVDRQLANRNAARAREEPIEDWNQGRGGAQDSPLSSRSGLSSQLSIAEGLAALSSPSSDVSVPFTQYRLERDRDRVAEPPRMNIPFDVNFGGDPGRLAPRTPPQNPLSPSPAPSAGGSTLDQNVRELDDDYADLLAGSGEQPIAGFWFVPQGCIFSPASKAWKACKGEKQSQAESLRVSLLHHLGATEPRLGRANSRQAKATSGYPSEDGTDNQPSSSASASQSSSFDADEDKTPRAKSLSSKSPSKEARIGAKFPSNEPTVDEDDEFEDVDDEDEGENASSTPSSAPSSSPHQSSSKRLKRKISKAVAIPPGIDLYKMWNQVQNLIAFVSAEYPMTVETAMKYLGDSKDLRSQKMSVLRAAREFRGLSKGQEKTAWKRIKELSDAADTQIEEINDRRKLAEVRLNEQKDLSKIQIGKANELATFHSDKLLEQELEYQKATKALKDIAKLSPEQIKDIAISHESLKESNGKLATEVTGLNEKVEGLEQTVKRLASVMYLSMKGTATCLNRLDQIPASITSSIDKFKADHVDGLISQASVEEKFNEFKVNHVDPIETKLTDLPPPPPPISVDERIADFKRQHHDPLSVTIQNLSNALPGFIEEKVKKFKDEHHDKLSTAVSSLSESIPGTIDSQITQFKEQVLQPELDKLVQSTKTLGQTTNKRLVSLRTSVLTLHNQIRSATSPKSFRDSLASNVPFLHRLPLYQHLLSSHTTAFLDSTSFKSSLEGFRDSFGFTRKIWSIVTSQAAVTSLLKRREVGVKIKAVAYESATLEMVGEKLLELHSYQERLCNTLKSPNLLGDAFSAHSQAVDALKRTVESQAATIQGFNVSLFRDLLFLTGLQRYAAHRSFSDAFFAAKHNQNQLDRHLNSRSSGDIIVLHVTRNVEKIFEMNVVKSKVIKTVVDDTAISQLTTALFASQPFQEALGAFSIDANTVSSLFASKDVQRGLLEWLLRKKTLQDLVSDNVFCELVGELIRSRECVEMIRVIISVLLISPNCTSLIERLASSENVVKNLVDVPLLKATVKDWTLNADSVDRLFRHQAIQSRLLPINVPSSDLESFVDGRAKVVANDYMHGPSGHEAVAKGILTPFTQGHLLEDNRFALLVRQSLFGLSSLTTAQWEHIDELILRILQRPAVADHFESESFAQNLRITRVWAEDVIWMGRNEVVNVIKDSELVESPDGDDGERDKELGQDEEGRLSENGYVRRHDEGEASFDGLGQGSGQMDDFIHMGGFMEGEPDTIDNEEGDIYQPEDAQPGAPMDLDRPAGIPRPRSQPQSPPARASPSGSTYSPQPPAAAMSSSSQTASDSLYPDESQIRMLERAYGLKWRWGGLEHPDMARAREDGEEIWRIFDQLLGDSPTPGTIASAHSVNLMGPRRPSAQDPVFQRRKEMIAARERQGLFRSVSRGDSMEVVQAWYQAANATQDRVHRGSYVETPMEPRTTRARATR</sequence>
<proteinExistence type="predicted"/>
<feature type="compositionally biased region" description="Basic and acidic residues" evidence="1">
    <location>
        <begin position="1"/>
        <end position="14"/>
    </location>
</feature>
<keyword evidence="3" id="KW-1185">Reference proteome</keyword>
<dbReference type="KEGG" id="kne:92180462"/>
<organism evidence="2 3">
    <name type="scientific">Kwoniella newhampshirensis</name>
    <dbReference type="NCBI Taxonomy" id="1651941"/>
    <lineage>
        <taxon>Eukaryota</taxon>
        <taxon>Fungi</taxon>
        <taxon>Dikarya</taxon>
        <taxon>Basidiomycota</taxon>
        <taxon>Agaricomycotina</taxon>
        <taxon>Tremellomycetes</taxon>
        <taxon>Tremellales</taxon>
        <taxon>Cryptococcaceae</taxon>
        <taxon>Kwoniella</taxon>
    </lineage>
</organism>
<dbReference type="Proteomes" id="UP001388673">
    <property type="component" value="Unassembled WGS sequence"/>
</dbReference>
<feature type="compositionally biased region" description="Low complexity" evidence="1">
    <location>
        <begin position="289"/>
        <end position="303"/>
    </location>
</feature>
<feature type="compositionally biased region" description="Polar residues" evidence="1">
    <location>
        <begin position="203"/>
        <end position="213"/>
    </location>
</feature>
<feature type="compositionally biased region" description="Basic and acidic residues" evidence="1">
    <location>
        <begin position="76"/>
        <end position="86"/>
    </location>
</feature>
<comment type="caution">
    <text evidence="2">The sequence shown here is derived from an EMBL/GenBank/DDBJ whole genome shotgun (WGS) entry which is preliminary data.</text>
</comment>
<feature type="region of interest" description="Disordered" evidence="1">
    <location>
        <begin position="1"/>
        <end position="129"/>
    </location>
</feature>
<feature type="compositionally biased region" description="Acidic residues" evidence="1">
    <location>
        <begin position="1244"/>
        <end position="1255"/>
    </location>
</feature>
<name>A0AAW0YN47_9TREE</name>
<dbReference type="GeneID" id="92180462"/>
<feature type="compositionally biased region" description="Acidic residues" evidence="1">
    <location>
        <begin position="269"/>
        <end position="286"/>
    </location>
</feature>
<evidence type="ECO:0000313" key="3">
    <source>
        <dbReference type="Proteomes" id="UP001388673"/>
    </source>
</evidence>
<accession>A0AAW0YN47</accession>
<dbReference type="RefSeq" id="XP_066802704.1">
    <property type="nucleotide sequence ID" value="XM_066946312.1"/>
</dbReference>
<reference evidence="2 3" key="1">
    <citation type="journal article" date="2024" name="bioRxiv">
        <title>Comparative genomics of Cryptococcus and Kwoniella reveals pathogenesis evolution and contrasting karyotype dynamics via intercentromeric recombination or chromosome fusion.</title>
        <authorList>
            <person name="Coelho M.A."/>
            <person name="David-Palma M."/>
            <person name="Shea T."/>
            <person name="Bowers K."/>
            <person name="McGinley-Smith S."/>
            <person name="Mohammad A.W."/>
            <person name="Gnirke A."/>
            <person name="Yurkov A.M."/>
            <person name="Nowrousian M."/>
            <person name="Sun S."/>
            <person name="Cuomo C.A."/>
            <person name="Heitman J."/>
        </authorList>
    </citation>
    <scope>NUCLEOTIDE SEQUENCE [LARGE SCALE GENOMIC DNA]</scope>
    <source>
        <strain evidence="2 3">CBS 13917</strain>
    </source>
</reference>
<feature type="region of interest" description="Disordered" evidence="1">
    <location>
        <begin position="1182"/>
        <end position="1319"/>
    </location>
</feature>
<feature type="region of interest" description="Disordered" evidence="1">
    <location>
        <begin position="195"/>
        <end position="311"/>
    </location>
</feature>
<dbReference type="EMBL" id="JBCAWK010000006">
    <property type="protein sequence ID" value="KAK8854466.1"/>
    <property type="molecule type" value="Genomic_DNA"/>
</dbReference>
<evidence type="ECO:0000313" key="2">
    <source>
        <dbReference type="EMBL" id="KAK8854466.1"/>
    </source>
</evidence>
<feature type="compositionally biased region" description="Low complexity" evidence="1">
    <location>
        <begin position="224"/>
        <end position="234"/>
    </location>
</feature>
<feature type="compositionally biased region" description="Acidic residues" evidence="1">
    <location>
        <begin position="1183"/>
        <end position="1192"/>
    </location>
</feature>